<evidence type="ECO:0000256" key="1">
    <source>
        <dbReference type="ARBA" id="ARBA00004141"/>
    </source>
</evidence>
<comment type="caution">
    <text evidence="7">The sequence shown here is derived from an EMBL/GenBank/DDBJ whole genome shotgun (WGS) entry which is preliminary data.</text>
</comment>
<dbReference type="InterPro" id="IPR010432">
    <property type="entry name" value="RDD"/>
</dbReference>
<evidence type="ECO:0000256" key="5">
    <source>
        <dbReference type="SAM" id="Phobius"/>
    </source>
</evidence>
<feature type="transmembrane region" description="Helical" evidence="5">
    <location>
        <begin position="100"/>
        <end position="133"/>
    </location>
</feature>
<dbReference type="AlphaFoldDB" id="A0A4Q7ZH41"/>
<accession>A0A4Q7ZH41</accession>
<dbReference type="EMBL" id="SHKY01000001">
    <property type="protein sequence ID" value="RZU50140.1"/>
    <property type="molecule type" value="Genomic_DNA"/>
</dbReference>
<protein>
    <submittedName>
        <fullName evidence="7">Putative RDD family membrane protein YckC</fullName>
    </submittedName>
</protein>
<feature type="transmembrane region" description="Helical" evidence="5">
    <location>
        <begin position="18"/>
        <end position="38"/>
    </location>
</feature>
<evidence type="ECO:0000313" key="8">
    <source>
        <dbReference type="Proteomes" id="UP000292564"/>
    </source>
</evidence>
<keyword evidence="8" id="KW-1185">Reference proteome</keyword>
<reference evidence="7 8" key="1">
    <citation type="submission" date="2019-02" db="EMBL/GenBank/DDBJ databases">
        <title>Sequencing the genomes of 1000 actinobacteria strains.</title>
        <authorList>
            <person name="Klenk H.-P."/>
        </authorList>
    </citation>
    <scope>NUCLEOTIDE SEQUENCE [LARGE SCALE GENOMIC DNA]</scope>
    <source>
        <strain evidence="7 8">DSM 45162</strain>
    </source>
</reference>
<evidence type="ECO:0000256" key="2">
    <source>
        <dbReference type="ARBA" id="ARBA00022692"/>
    </source>
</evidence>
<dbReference type="Pfam" id="PF06271">
    <property type="entry name" value="RDD"/>
    <property type="match status" value="1"/>
</dbReference>
<comment type="subcellular location">
    <subcellularLocation>
        <location evidence="1">Membrane</location>
        <topology evidence="1">Multi-pass membrane protein</topology>
    </subcellularLocation>
</comment>
<evidence type="ECO:0000259" key="6">
    <source>
        <dbReference type="Pfam" id="PF06271"/>
    </source>
</evidence>
<organism evidence="7 8">
    <name type="scientific">Krasilnikovia cinnamomea</name>
    <dbReference type="NCBI Taxonomy" id="349313"/>
    <lineage>
        <taxon>Bacteria</taxon>
        <taxon>Bacillati</taxon>
        <taxon>Actinomycetota</taxon>
        <taxon>Actinomycetes</taxon>
        <taxon>Micromonosporales</taxon>
        <taxon>Micromonosporaceae</taxon>
        <taxon>Krasilnikovia</taxon>
    </lineage>
</organism>
<evidence type="ECO:0000256" key="4">
    <source>
        <dbReference type="ARBA" id="ARBA00023136"/>
    </source>
</evidence>
<gene>
    <name evidence="7" type="ORF">EV385_1905</name>
</gene>
<dbReference type="Proteomes" id="UP000292564">
    <property type="component" value="Unassembled WGS sequence"/>
</dbReference>
<keyword evidence="2 5" id="KW-0812">Transmembrane</keyword>
<evidence type="ECO:0000313" key="7">
    <source>
        <dbReference type="EMBL" id="RZU50140.1"/>
    </source>
</evidence>
<keyword evidence="3 5" id="KW-1133">Transmembrane helix</keyword>
<sequence length="156" mass="16589">MNAVGQPGSLIDRFVARFIDGVIVGVTGVILNIVLAFISDSWLLTGFISAVATAALYLGYFAYLESSRGQTIGKQVMKLKVFGPDHVSNPTLEQAARRNIFMAFGIAGVVPIIGSLLGGLATLAAVVLILVNINSDPQRQHWFDRFAGGTQVLKVG</sequence>
<name>A0A4Q7ZH41_9ACTN</name>
<feature type="transmembrane region" description="Helical" evidence="5">
    <location>
        <begin position="44"/>
        <end position="64"/>
    </location>
</feature>
<evidence type="ECO:0000256" key="3">
    <source>
        <dbReference type="ARBA" id="ARBA00022989"/>
    </source>
</evidence>
<feature type="domain" description="RDD" evidence="6">
    <location>
        <begin position="8"/>
        <end position="148"/>
    </location>
</feature>
<proteinExistence type="predicted"/>
<dbReference type="GO" id="GO:0016020">
    <property type="term" value="C:membrane"/>
    <property type="evidence" value="ECO:0007669"/>
    <property type="project" value="UniProtKB-SubCell"/>
</dbReference>
<keyword evidence="4 5" id="KW-0472">Membrane</keyword>